<evidence type="ECO:0000256" key="7">
    <source>
        <dbReference type="ARBA" id="ARBA00022833"/>
    </source>
</evidence>
<dbReference type="InterPro" id="IPR045191">
    <property type="entry name" value="MBR1/2-like"/>
</dbReference>
<dbReference type="EMBL" id="JAIWQS010000010">
    <property type="protein sequence ID" value="KAJ8753699.1"/>
    <property type="molecule type" value="Genomic_DNA"/>
</dbReference>
<keyword evidence="3" id="KW-0808">Transferase</keyword>
<gene>
    <name evidence="11" type="ORF">K2173_026375</name>
</gene>
<sequence>MPVFTEHINPRKPRNQFRQELAISSETHPSPLFSRTSKSTLSSLFLSPFSTNAPRDPTNKKKAPSFRALGCTAAAQQVSVPAVIRSSAAWERKKLKKKKNPQRQKRRKDDNNKRNHHQSVVGDGNSGDSIGSLSGGSCMVIQDVWCGPAMGLSADAVVGSVDCVVARRNVHGRSKIDGDKMIQRERERERERSCLPRRAAVNPDTLAFLDMDPVLEPFQPEPEVFGARYYRHYRHTSPDGLAEVLMLQNSFTTGGRLDQFSDWRLDIDDMSYEELLELGDKIGYVCTGLKEDEITRSIRKIKLSILNDRPSHWPTIVEKKCSVCQDEYEADDELGKLDCGHSYHIQCIKQWLEQKNTCPVCKSEPVGRG</sequence>
<feature type="region of interest" description="Disordered" evidence="9">
    <location>
        <begin position="89"/>
        <end position="128"/>
    </location>
</feature>
<feature type="compositionally biased region" description="Low complexity" evidence="9">
    <location>
        <begin position="119"/>
        <end position="128"/>
    </location>
</feature>
<evidence type="ECO:0000313" key="11">
    <source>
        <dbReference type="EMBL" id="KAJ8753699.1"/>
    </source>
</evidence>
<dbReference type="SUPFAM" id="SSF57850">
    <property type="entry name" value="RING/U-box"/>
    <property type="match status" value="1"/>
</dbReference>
<dbReference type="Gene3D" id="3.30.40.10">
    <property type="entry name" value="Zinc/RING finger domain, C3HC4 (zinc finger)"/>
    <property type="match status" value="1"/>
</dbReference>
<dbReference type="PANTHER" id="PTHR22937:SF122">
    <property type="entry name" value="RING-TYPE E3 UBIQUITIN TRANSFERASE"/>
    <property type="match status" value="1"/>
</dbReference>
<protein>
    <recommendedName>
        <fullName evidence="2">RING-type E3 ubiquitin transferase</fullName>
        <ecNumber evidence="2">2.3.2.27</ecNumber>
    </recommendedName>
</protein>
<dbReference type="Pfam" id="PF13639">
    <property type="entry name" value="zf-RING_2"/>
    <property type="match status" value="1"/>
</dbReference>
<dbReference type="GO" id="GO:0061630">
    <property type="term" value="F:ubiquitin protein ligase activity"/>
    <property type="evidence" value="ECO:0007669"/>
    <property type="project" value="UniProtKB-EC"/>
</dbReference>
<dbReference type="PANTHER" id="PTHR22937">
    <property type="entry name" value="E3 UBIQUITIN-PROTEIN LIGASE RNF165"/>
    <property type="match status" value="1"/>
</dbReference>
<dbReference type="GO" id="GO:0008270">
    <property type="term" value="F:zinc ion binding"/>
    <property type="evidence" value="ECO:0007669"/>
    <property type="project" value="UniProtKB-KW"/>
</dbReference>
<name>A0AAV8SP09_9ROSI</name>
<dbReference type="SMART" id="SM00184">
    <property type="entry name" value="RING"/>
    <property type="match status" value="1"/>
</dbReference>
<keyword evidence="5 8" id="KW-0863">Zinc-finger</keyword>
<dbReference type="AlphaFoldDB" id="A0AAV8SP09"/>
<evidence type="ECO:0000256" key="2">
    <source>
        <dbReference type="ARBA" id="ARBA00012483"/>
    </source>
</evidence>
<feature type="compositionally biased region" description="Basic residues" evidence="9">
    <location>
        <begin position="93"/>
        <end position="106"/>
    </location>
</feature>
<keyword evidence="7" id="KW-0862">Zinc</keyword>
<feature type="domain" description="RING-type" evidence="10">
    <location>
        <begin position="321"/>
        <end position="362"/>
    </location>
</feature>
<proteinExistence type="predicted"/>
<evidence type="ECO:0000259" key="10">
    <source>
        <dbReference type="PROSITE" id="PS50089"/>
    </source>
</evidence>
<reference evidence="11 12" key="1">
    <citation type="submission" date="2021-09" db="EMBL/GenBank/DDBJ databases">
        <title>Genomic insights and catalytic innovation underlie evolution of tropane alkaloids biosynthesis.</title>
        <authorList>
            <person name="Wang Y.-J."/>
            <person name="Tian T."/>
            <person name="Huang J.-P."/>
            <person name="Huang S.-X."/>
        </authorList>
    </citation>
    <scope>NUCLEOTIDE SEQUENCE [LARGE SCALE GENOMIC DNA]</scope>
    <source>
        <strain evidence="11">KIB-2018</strain>
        <tissue evidence="11">Leaf</tissue>
    </source>
</reference>
<keyword evidence="6" id="KW-0833">Ubl conjugation pathway</keyword>
<evidence type="ECO:0000256" key="1">
    <source>
        <dbReference type="ARBA" id="ARBA00000900"/>
    </source>
</evidence>
<dbReference type="InterPro" id="IPR013083">
    <property type="entry name" value="Znf_RING/FYVE/PHD"/>
</dbReference>
<dbReference type="PROSITE" id="PS50089">
    <property type="entry name" value="ZF_RING_2"/>
    <property type="match status" value="1"/>
</dbReference>
<keyword evidence="12" id="KW-1185">Reference proteome</keyword>
<comment type="caution">
    <text evidence="11">The sequence shown here is derived from an EMBL/GenBank/DDBJ whole genome shotgun (WGS) entry which is preliminary data.</text>
</comment>
<evidence type="ECO:0000256" key="6">
    <source>
        <dbReference type="ARBA" id="ARBA00022786"/>
    </source>
</evidence>
<organism evidence="11 12">
    <name type="scientific">Erythroxylum novogranatense</name>
    <dbReference type="NCBI Taxonomy" id="1862640"/>
    <lineage>
        <taxon>Eukaryota</taxon>
        <taxon>Viridiplantae</taxon>
        <taxon>Streptophyta</taxon>
        <taxon>Embryophyta</taxon>
        <taxon>Tracheophyta</taxon>
        <taxon>Spermatophyta</taxon>
        <taxon>Magnoliopsida</taxon>
        <taxon>eudicotyledons</taxon>
        <taxon>Gunneridae</taxon>
        <taxon>Pentapetalae</taxon>
        <taxon>rosids</taxon>
        <taxon>fabids</taxon>
        <taxon>Malpighiales</taxon>
        <taxon>Erythroxylaceae</taxon>
        <taxon>Erythroxylum</taxon>
    </lineage>
</organism>
<dbReference type="InterPro" id="IPR001841">
    <property type="entry name" value="Znf_RING"/>
</dbReference>
<evidence type="ECO:0000256" key="8">
    <source>
        <dbReference type="PROSITE-ProRule" id="PRU00175"/>
    </source>
</evidence>
<dbReference type="Proteomes" id="UP001159364">
    <property type="component" value="Linkage Group LG10"/>
</dbReference>
<accession>A0AAV8SP09</accession>
<evidence type="ECO:0000256" key="9">
    <source>
        <dbReference type="SAM" id="MobiDB-lite"/>
    </source>
</evidence>
<keyword evidence="4" id="KW-0479">Metal-binding</keyword>
<evidence type="ECO:0000256" key="4">
    <source>
        <dbReference type="ARBA" id="ARBA00022723"/>
    </source>
</evidence>
<comment type="catalytic activity">
    <reaction evidence="1">
        <text>S-ubiquitinyl-[E2 ubiquitin-conjugating enzyme]-L-cysteine + [acceptor protein]-L-lysine = [E2 ubiquitin-conjugating enzyme]-L-cysteine + N(6)-ubiquitinyl-[acceptor protein]-L-lysine.</text>
        <dbReference type="EC" id="2.3.2.27"/>
    </reaction>
</comment>
<evidence type="ECO:0000256" key="3">
    <source>
        <dbReference type="ARBA" id="ARBA00022679"/>
    </source>
</evidence>
<dbReference type="FunFam" id="3.30.40.10:FF:000451">
    <property type="entry name" value="E3 ubiquitin-protein ligase rnf12-A"/>
    <property type="match status" value="1"/>
</dbReference>
<evidence type="ECO:0000256" key="5">
    <source>
        <dbReference type="ARBA" id="ARBA00022771"/>
    </source>
</evidence>
<dbReference type="EC" id="2.3.2.27" evidence="2"/>
<evidence type="ECO:0000313" key="12">
    <source>
        <dbReference type="Proteomes" id="UP001159364"/>
    </source>
</evidence>